<proteinExistence type="predicted"/>
<dbReference type="Proteomes" id="UP001515480">
    <property type="component" value="Unassembled WGS sequence"/>
</dbReference>
<evidence type="ECO:0000313" key="2">
    <source>
        <dbReference type="EMBL" id="KAL1496651.1"/>
    </source>
</evidence>
<comment type="caution">
    <text evidence="2">The sequence shown here is derived from an EMBL/GenBank/DDBJ whole genome shotgun (WGS) entry which is preliminary data.</text>
</comment>
<protein>
    <submittedName>
        <fullName evidence="2">Uncharacterized protein</fullName>
    </submittedName>
</protein>
<organism evidence="2 3">
    <name type="scientific">Prymnesium parvum</name>
    <name type="common">Toxic golden alga</name>
    <dbReference type="NCBI Taxonomy" id="97485"/>
    <lineage>
        <taxon>Eukaryota</taxon>
        <taxon>Haptista</taxon>
        <taxon>Haptophyta</taxon>
        <taxon>Prymnesiophyceae</taxon>
        <taxon>Prymnesiales</taxon>
        <taxon>Prymnesiaceae</taxon>
        <taxon>Prymnesium</taxon>
    </lineage>
</organism>
<dbReference type="AlphaFoldDB" id="A0AB34ID62"/>
<dbReference type="EMBL" id="JBGBPQ010000028">
    <property type="protein sequence ID" value="KAL1496651.1"/>
    <property type="molecule type" value="Genomic_DNA"/>
</dbReference>
<evidence type="ECO:0000256" key="1">
    <source>
        <dbReference type="SAM" id="MobiDB-lite"/>
    </source>
</evidence>
<reference evidence="2 3" key="1">
    <citation type="journal article" date="2024" name="Science">
        <title>Giant polyketide synthase enzymes in the biosynthesis of giant marine polyether toxins.</title>
        <authorList>
            <person name="Fallon T.R."/>
            <person name="Shende V.V."/>
            <person name="Wierzbicki I.H."/>
            <person name="Pendleton A.L."/>
            <person name="Watervoot N.F."/>
            <person name="Auber R.P."/>
            <person name="Gonzalez D.J."/>
            <person name="Wisecaver J.H."/>
            <person name="Moore B.S."/>
        </authorList>
    </citation>
    <scope>NUCLEOTIDE SEQUENCE [LARGE SCALE GENOMIC DNA]</scope>
    <source>
        <strain evidence="2 3">12B1</strain>
    </source>
</reference>
<feature type="region of interest" description="Disordered" evidence="1">
    <location>
        <begin position="340"/>
        <end position="379"/>
    </location>
</feature>
<feature type="compositionally biased region" description="Gly residues" evidence="1">
    <location>
        <begin position="361"/>
        <end position="373"/>
    </location>
</feature>
<sequence length="628" mass="69023">MPELSSFAPQGIPIVISFDGTGHGTQQLNTAVVRNPYLSCSNQQLRIFGLGNVADDREGTRRVFGPNLEIINDTIEGTCAELCVDTEEGIVKPRVLVSLDTAALRHVEHIAGSGWCGCSRDFALRTTPKNKPSTIEELHEFLKQCSSPTKVDRFVKSHSPLPGETLPRPCSAPGCKFAHDRQTAPQELKDLLDTEKELASDTTKAGKAKYCEWRMAHANTHGNVQPGEYGKPFLHHDLDDQILEPLHFAELNICKTVFKHGVLNNASDDAREAISKQLAEWNHPLDTRRKENNRKYNAKWFTGERWASFCAGVRGSPGGPKAISALVMIIAKDLQQRGVVSGDSTADQHEAATEAASAGPSAGGRGGGNGGRTGRGRGRSAFNQRLTISQETVPLQAQRAAVQHVPTSIEQAADPDDLNIIRELFGTRAQSLINVLLAFDAYFAWYYPLKESIPFMCDMQRREQRALDNCRTAIDLHEIVERLTARGKLGHQSFLFHGAIFKVSRDILTVADIWSVGTSPLELQNAETQRVASSSGSRRMTMSGKYSTTLAISTLRNLLATRYLRRGDGVTSVPDSRRKERVFGADSIGRLALPASTKIEVLEPEYNPKRDTCIKAFVRLIAACANDN</sequence>
<keyword evidence="3" id="KW-1185">Reference proteome</keyword>
<evidence type="ECO:0000313" key="3">
    <source>
        <dbReference type="Proteomes" id="UP001515480"/>
    </source>
</evidence>
<gene>
    <name evidence="2" type="ORF">AB1Y20_014252</name>
</gene>
<name>A0AB34ID62_PRYPA</name>
<accession>A0AB34ID62</accession>